<comment type="caution">
    <text evidence="2">The sequence shown here is derived from an EMBL/GenBank/DDBJ whole genome shotgun (WGS) entry which is preliminary data.</text>
</comment>
<name>A0AAV0I1A9_9ROSI</name>
<dbReference type="EMBL" id="CAMGYJ010000003">
    <property type="protein sequence ID" value="CAI0391411.1"/>
    <property type="molecule type" value="Genomic_DNA"/>
</dbReference>
<sequence length="200" mass="21170">VAKPLSTEGEIAAALNHLHRSNPLLLLASLIDRHSPPKFDTSKPPFTSLSRAQKHHLPIARHKKRSAIDLSSLPRALRRRRGDPPGRYAGTDRIATAEGRGIGSERGLPARPSGEVQGWAAVRFGDPRDDRGSTAGEADGGEGDWGLVGAHVHVVLDAEAGCAPRGGFGSEEGREELVRAEWFSGGGGDGEGVRNGTTTR</sequence>
<evidence type="ECO:0000313" key="2">
    <source>
        <dbReference type="EMBL" id="CAI0391411.1"/>
    </source>
</evidence>
<dbReference type="AlphaFoldDB" id="A0AAV0I1A9"/>
<proteinExistence type="predicted"/>
<evidence type="ECO:0000313" key="3">
    <source>
        <dbReference type="Proteomes" id="UP001154282"/>
    </source>
</evidence>
<feature type="non-terminal residue" evidence="2">
    <location>
        <position position="1"/>
    </location>
</feature>
<gene>
    <name evidence="2" type="ORF">LITE_LOCUS7148</name>
</gene>
<feature type="region of interest" description="Disordered" evidence="1">
    <location>
        <begin position="124"/>
        <end position="144"/>
    </location>
</feature>
<organism evidence="2 3">
    <name type="scientific">Linum tenue</name>
    <dbReference type="NCBI Taxonomy" id="586396"/>
    <lineage>
        <taxon>Eukaryota</taxon>
        <taxon>Viridiplantae</taxon>
        <taxon>Streptophyta</taxon>
        <taxon>Embryophyta</taxon>
        <taxon>Tracheophyta</taxon>
        <taxon>Spermatophyta</taxon>
        <taxon>Magnoliopsida</taxon>
        <taxon>eudicotyledons</taxon>
        <taxon>Gunneridae</taxon>
        <taxon>Pentapetalae</taxon>
        <taxon>rosids</taxon>
        <taxon>fabids</taxon>
        <taxon>Malpighiales</taxon>
        <taxon>Linaceae</taxon>
        <taxon>Linum</taxon>
    </lineage>
</organism>
<protein>
    <submittedName>
        <fullName evidence="2">Uncharacterized protein</fullName>
    </submittedName>
</protein>
<feature type="region of interest" description="Disordered" evidence="1">
    <location>
        <begin position="180"/>
        <end position="200"/>
    </location>
</feature>
<accession>A0AAV0I1A9</accession>
<dbReference type="Proteomes" id="UP001154282">
    <property type="component" value="Unassembled WGS sequence"/>
</dbReference>
<reference evidence="2" key="1">
    <citation type="submission" date="2022-08" db="EMBL/GenBank/DDBJ databases">
        <authorList>
            <person name="Gutierrez-Valencia J."/>
        </authorList>
    </citation>
    <scope>NUCLEOTIDE SEQUENCE</scope>
</reference>
<evidence type="ECO:0000256" key="1">
    <source>
        <dbReference type="SAM" id="MobiDB-lite"/>
    </source>
</evidence>
<keyword evidence="3" id="KW-1185">Reference proteome</keyword>